<feature type="non-terminal residue" evidence="1">
    <location>
        <position position="1"/>
    </location>
</feature>
<gene>
    <name evidence="1" type="ORF">LCGC14_2752490</name>
</gene>
<organism evidence="1">
    <name type="scientific">marine sediment metagenome</name>
    <dbReference type="NCBI Taxonomy" id="412755"/>
    <lineage>
        <taxon>unclassified sequences</taxon>
        <taxon>metagenomes</taxon>
        <taxon>ecological metagenomes</taxon>
    </lineage>
</organism>
<proteinExistence type="predicted"/>
<dbReference type="Gene3D" id="2.160.20.10">
    <property type="entry name" value="Single-stranded right-handed beta-helix, Pectin lyase-like"/>
    <property type="match status" value="1"/>
</dbReference>
<dbReference type="AlphaFoldDB" id="A0A0F8Z190"/>
<comment type="caution">
    <text evidence="1">The sequence shown here is derived from an EMBL/GenBank/DDBJ whole genome shotgun (WGS) entry which is preliminary data.</text>
</comment>
<accession>A0A0F8Z190</accession>
<dbReference type="InterPro" id="IPR011050">
    <property type="entry name" value="Pectin_lyase_fold/virulence"/>
</dbReference>
<dbReference type="SUPFAM" id="SSF51126">
    <property type="entry name" value="Pectin lyase-like"/>
    <property type="match status" value="1"/>
</dbReference>
<reference evidence="1" key="1">
    <citation type="journal article" date="2015" name="Nature">
        <title>Complex archaea that bridge the gap between prokaryotes and eukaryotes.</title>
        <authorList>
            <person name="Spang A."/>
            <person name="Saw J.H."/>
            <person name="Jorgensen S.L."/>
            <person name="Zaremba-Niedzwiedzka K."/>
            <person name="Martijn J."/>
            <person name="Lind A.E."/>
            <person name="van Eijk R."/>
            <person name="Schleper C."/>
            <person name="Guy L."/>
            <person name="Ettema T.J."/>
        </authorList>
    </citation>
    <scope>NUCLEOTIDE SEQUENCE</scope>
</reference>
<dbReference type="InterPro" id="IPR012334">
    <property type="entry name" value="Pectin_lyas_fold"/>
</dbReference>
<name>A0A0F8Z190_9ZZZZ</name>
<evidence type="ECO:0000313" key="1">
    <source>
        <dbReference type="EMBL" id="KKK87512.1"/>
    </source>
</evidence>
<sequence length="376" mass="39324">DDADAGTGRSTLGMTDVDAYADFETAISTIGATQTILHIYSSQSVAASTTVPSTLELVFHSGGDLTIAGGQVVTLNGPVIAGNYQIFAGTGTISFDTAIQSTGKWANVMWWGAKADDSAATTENGAIFDAALTALGNGGTLFVPGHDTTRHYEFSTGITLSSVTNLKIYSDTTARLRTDTDLTILNIAGTSAVCLENLHFIGSGTTTNSNVIFNGVTNIKVTNCRSEDSSNHGWEFTGACDQINLVGVLADNANDDGFNFGASCAEINLIGCNSESNTGDSVERTIPALGNNATPSVSGWERFYLSGGTTTITDFDDGYTSMLFTLIAEHTLTITDGTNVFLNGSANFSMTTTDTLTVVQKADGLWYEVSRGDNGA</sequence>
<protein>
    <recommendedName>
        <fullName evidence="2">Right handed beta helix domain-containing protein</fullName>
    </recommendedName>
</protein>
<evidence type="ECO:0008006" key="2">
    <source>
        <dbReference type="Google" id="ProtNLM"/>
    </source>
</evidence>
<dbReference type="EMBL" id="LAZR01050366">
    <property type="protein sequence ID" value="KKK87512.1"/>
    <property type="molecule type" value="Genomic_DNA"/>
</dbReference>